<dbReference type="EMBL" id="CAJHUC010001749">
    <property type="protein sequence ID" value="CAD7702230.1"/>
    <property type="molecule type" value="Genomic_DNA"/>
</dbReference>
<dbReference type="GO" id="GO:0000050">
    <property type="term" value="P:urea cycle"/>
    <property type="evidence" value="ECO:0007669"/>
    <property type="project" value="TreeGrafter"/>
</dbReference>
<dbReference type="InterPro" id="IPR048267">
    <property type="entry name" value="Arginosuc_syn_N"/>
</dbReference>
<evidence type="ECO:0000256" key="6">
    <source>
        <dbReference type="ARBA" id="ARBA00022605"/>
    </source>
</evidence>
<evidence type="ECO:0000259" key="10">
    <source>
        <dbReference type="Pfam" id="PF00764"/>
    </source>
</evidence>
<evidence type="ECO:0000256" key="9">
    <source>
        <dbReference type="ARBA" id="ARBA00029916"/>
    </source>
</evidence>
<keyword evidence="7" id="KW-0547">Nucleotide-binding</keyword>
<keyword evidence="13" id="KW-1185">Reference proteome</keyword>
<dbReference type="InterPro" id="IPR023434">
    <property type="entry name" value="Arginosuc_synth_type_1_subfam"/>
</dbReference>
<gene>
    <name evidence="12" type="ORF">OSTQU699_LOCUS7587</name>
</gene>
<evidence type="ECO:0000256" key="7">
    <source>
        <dbReference type="ARBA" id="ARBA00022741"/>
    </source>
</evidence>
<dbReference type="PANTHER" id="PTHR11587:SF2">
    <property type="entry name" value="ARGININOSUCCINATE SYNTHASE"/>
    <property type="match status" value="1"/>
</dbReference>
<dbReference type="NCBIfam" id="TIGR00032">
    <property type="entry name" value="argG"/>
    <property type="match status" value="1"/>
</dbReference>
<dbReference type="FunFam" id="3.90.1260.10:FF:000007">
    <property type="entry name" value="Argininosuccinate synthase"/>
    <property type="match status" value="1"/>
</dbReference>
<dbReference type="CDD" id="cd01999">
    <property type="entry name" value="ASS"/>
    <property type="match status" value="1"/>
</dbReference>
<dbReference type="OrthoDB" id="1688907at2759"/>
<dbReference type="HAMAP" id="MF_00005">
    <property type="entry name" value="Arg_succ_synth_type1"/>
    <property type="match status" value="1"/>
</dbReference>
<evidence type="ECO:0000256" key="5">
    <source>
        <dbReference type="ARBA" id="ARBA00022598"/>
    </source>
</evidence>
<dbReference type="InterPro" id="IPR001518">
    <property type="entry name" value="Arginosuc_synth"/>
</dbReference>
<dbReference type="Proteomes" id="UP000708148">
    <property type="component" value="Unassembled WGS sequence"/>
</dbReference>
<dbReference type="InterPro" id="IPR018223">
    <property type="entry name" value="Arginosuc_synth_CS"/>
</dbReference>
<evidence type="ECO:0000256" key="1">
    <source>
        <dbReference type="ARBA" id="ARBA00004967"/>
    </source>
</evidence>
<dbReference type="Gene3D" id="1.20.5.470">
    <property type="entry name" value="Single helix bin"/>
    <property type="match status" value="1"/>
</dbReference>
<dbReference type="PANTHER" id="PTHR11587">
    <property type="entry name" value="ARGININOSUCCINATE SYNTHASE"/>
    <property type="match status" value="1"/>
</dbReference>
<proteinExistence type="inferred from homology"/>
<evidence type="ECO:0000259" key="11">
    <source>
        <dbReference type="Pfam" id="PF20979"/>
    </source>
</evidence>
<dbReference type="Gene3D" id="3.90.1260.10">
    <property type="entry name" value="Argininosuccinate synthetase, chain A, domain 2"/>
    <property type="match status" value="1"/>
</dbReference>
<dbReference type="GO" id="GO:0005737">
    <property type="term" value="C:cytoplasm"/>
    <property type="evidence" value="ECO:0007669"/>
    <property type="project" value="TreeGrafter"/>
</dbReference>
<keyword evidence="5" id="KW-0436">Ligase</keyword>
<dbReference type="GO" id="GO:0000053">
    <property type="term" value="P:argininosuccinate metabolic process"/>
    <property type="evidence" value="ECO:0007669"/>
    <property type="project" value="TreeGrafter"/>
</dbReference>
<comment type="subunit">
    <text evidence="2">Homotetramer.</text>
</comment>
<dbReference type="PROSITE" id="PS00565">
    <property type="entry name" value="ARGININOSUCCIN_SYN_2"/>
    <property type="match status" value="1"/>
</dbReference>
<dbReference type="InterPro" id="IPR024074">
    <property type="entry name" value="AS_cat/multimer_dom_body"/>
</dbReference>
<evidence type="ECO:0000256" key="2">
    <source>
        <dbReference type="ARBA" id="ARBA00011881"/>
    </source>
</evidence>
<keyword evidence="6" id="KW-0028">Amino-acid biosynthesis</keyword>
<keyword evidence="4" id="KW-0055">Arginine biosynthesis</keyword>
<dbReference type="Gene3D" id="3.40.50.620">
    <property type="entry name" value="HUPs"/>
    <property type="match status" value="1"/>
</dbReference>
<dbReference type="SUPFAM" id="SSF52402">
    <property type="entry name" value="Adenine nucleotide alpha hydrolases-like"/>
    <property type="match status" value="1"/>
</dbReference>
<protein>
    <recommendedName>
        <fullName evidence="3">argininosuccinate synthase</fullName>
        <ecNumber evidence="3">6.3.4.5</ecNumber>
    </recommendedName>
    <alternativeName>
        <fullName evidence="9">Citrulline--aspartate ligase</fullName>
    </alternativeName>
</protein>
<dbReference type="AlphaFoldDB" id="A0A8S1J551"/>
<keyword evidence="8" id="KW-0067">ATP-binding</keyword>
<evidence type="ECO:0000256" key="3">
    <source>
        <dbReference type="ARBA" id="ARBA00012286"/>
    </source>
</evidence>
<dbReference type="FunFam" id="3.40.50.620:FF:000019">
    <property type="entry name" value="Argininosuccinate synthase"/>
    <property type="match status" value="1"/>
</dbReference>
<dbReference type="GO" id="GO:0005524">
    <property type="term" value="F:ATP binding"/>
    <property type="evidence" value="ECO:0007669"/>
    <property type="project" value="UniProtKB-KW"/>
</dbReference>
<sequence>MSGRSLAHRPASPLASAARRLPRFAHARVTRVTCASSKPQKVVLAYSGGLDTSVILKWLEVAYGCEVVTFTADLGQGEELEPARSKAAAMGVREIFIEDLREEFVRDYVFPMFRANALYEGVYLLGTSIARPLIAKRQVEIARDVGADAVCHGATGKGNDQVRFEVAYYALQSNIKVIAPWREWDLTSRSKLIEFAEANNIPVPESKRGEPPYSMDANLLHISYEGNALEDPWVEPSEEMFQRTVSPESAPDKPTYMEIEFRKGDPVAIDGNKLSPAAILEALNTAAGENGIGRVDIVESRFVGMKSRGVYETPGGTILLTARRAMESITLDRGEMHLKDELMPKYAELLYNGFWFSPEREALQAAIDATQEYVSGLVRLKLYKGSVTVVGRKSPHSLYDQKLSSFEDDEGLYNQEDAGGFIKLQALRLRTLATNRLDGTH</sequence>
<dbReference type="InterPro" id="IPR014729">
    <property type="entry name" value="Rossmann-like_a/b/a_fold"/>
</dbReference>
<comment type="pathway">
    <text evidence="1">Amino-acid biosynthesis; L-arginine biosynthesis; L-arginine from L-ornithine and carbamoyl phosphate: step 2/3.</text>
</comment>
<dbReference type="PROSITE" id="PS00564">
    <property type="entry name" value="ARGININOSUCCIN_SYN_1"/>
    <property type="match status" value="1"/>
</dbReference>
<accession>A0A8S1J551</accession>
<evidence type="ECO:0000313" key="13">
    <source>
        <dbReference type="Proteomes" id="UP000708148"/>
    </source>
</evidence>
<comment type="caution">
    <text evidence="12">The sequence shown here is derived from an EMBL/GenBank/DDBJ whole genome shotgun (WGS) entry which is preliminary data.</text>
</comment>
<organism evidence="12 13">
    <name type="scientific">Ostreobium quekettii</name>
    <dbReference type="NCBI Taxonomy" id="121088"/>
    <lineage>
        <taxon>Eukaryota</taxon>
        <taxon>Viridiplantae</taxon>
        <taxon>Chlorophyta</taxon>
        <taxon>core chlorophytes</taxon>
        <taxon>Ulvophyceae</taxon>
        <taxon>TCBD clade</taxon>
        <taxon>Bryopsidales</taxon>
        <taxon>Ostreobineae</taxon>
        <taxon>Ostreobiaceae</taxon>
        <taxon>Ostreobium</taxon>
    </lineage>
</organism>
<name>A0A8S1J551_9CHLO</name>
<evidence type="ECO:0000256" key="8">
    <source>
        <dbReference type="ARBA" id="ARBA00022840"/>
    </source>
</evidence>
<evidence type="ECO:0000313" key="12">
    <source>
        <dbReference type="EMBL" id="CAD7702230.1"/>
    </source>
</evidence>
<dbReference type="GO" id="GO:0004055">
    <property type="term" value="F:argininosuccinate synthase activity"/>
    <property type="evidence" value="ECO:0007669"/>
    <property type="project" value="UniProtKB-EC"/>
</dbReference>
<feature type="domain" description="Arginosuccinate synthase C-terminal" evidence="11">
    <location>
        <begin position="213"/>
        <end position="430"/>
    </location>
</feature>
<reference evidence="12" key="1">
    <citation type="submission" date="2020-12" db="EMBL/GenBank/DDBJ databases">
        <authorList>
            <person name="Iha C."/>
        </authorList>
    </citation>
    <scope>NUCLEOTIDE SEQUENCE</scope>
</reference>
<dbReference type="GO" id="GO:0006526">
    <property type="term" value="P:L-arginine biosynthetic process"/>
    <property type="evidence" value="ECO:0007669"/>
    <property type="project" value="UniProtKB-KW"/>
</dbReference>
<dbReference type="SUPFAM" id="SSF69864">
    <property type="entry name" value="Argininosuccinate synthetase, C-terminal domain"/>
    <property type="match status" value="1"/>
</dbReference>
<dbReference type="Pfam" id="PF00764">
    <property type="entry name" value="Arginosuc_synth"/>
    <property type="match status" value="1"/>
</dbReference>
<dbReference type="Pfam" id="PF20979">
    <property type="entry name" value="Arginosuc_syn_C"/>
    <property type="match status" value="1"/>
</dbReference>
<dbReference type="EC" id="6.3.4.5" evidence="3"/>
<feature type="domain" description="Arginosuccinate synthase-like N-terminal" evidence="10">
    <location>
        <begin position="41"/>
        <end position="202"/>
    </location>
</feature>
<evidence type="ECO:0000256" key="4">
    <source>
        <dbReference type="ARBA" id="ARBA00022571"/>
    </source>
</evidence>
<dbReference type="NCBIfam" id="NF001770">
    <property type="entry name" value="PRK00509.1"/>
    <property type="match status" value="1"/>
</dbReference>
<dbReference type="InterPro" id="IPR048268">
    <property type="entry name" value="Arginosuc_syn_C"/>
</dbReference>